<dbReference type="SUPFAM" id="SSF51735">
    <property type="entry name" value="NAD(P)-binding Rossmann-fold domains"/>
    <property type="match status" value="1"/>
</dbReference>
<dbReference type="PRINTS" id="PR00080">
    <property type="entry name" value="SDRFAMILY"/>
</dbReference>
<sequence length="261" mass="26850">MGADPMGADLNGKTCIITGGAGSLGIAAAALLRSHGANVALVDLSMEALRQAANAAFGAEAEGIALIAADVSKEADVAHYVAETVARFGGIDVLFSNAGIFGTAAPIESYPTEIFDAVYAVHVRGAFLAAKHASPHMTRGGSIIITSSVAATRGDPGVHAYITAKHAQTGLMRCLAKELAPRGIRVNTINPGPIDNAFQKRVEEGLGEEIGRDGTEFFDEIIPMGRHGTADEIARSVLYLASDQSSFTTGIQLGVDGGMSA</sequence>
<dbReference type="GO" id="GO:0016491">
    <property type="term" value="F:oxidoreductase activity"/>
    <property type="evidence" value="ECO:0007669"/>
    <property type="project" value="UniProtKB-KW"/>
</dbReference>
<evidence type="ECO:0000313" key="3">
    <source>
        <dbReference type="EMBL" id="SFR08749.1"/>
    </source>
</evidence>
<reference evidence="3 4" key="1">
    <citation type="submission" date="2016-10" db="EMBL/GenBank/DDBJ databases">
        <authorList>
            <person name="de Groot N.N."/>
        </authorList>
    </citation>
    <scope>NUCLEOTIDE SEQUENCE [LARGE SCALE GENOMIC DNA]</scope>
    <source>
        <strain evidence="4">KMM 9023,NRIC 0796,JCM 17311,KCTC 23692</strain>
    </source>
</reference>
<dbReference type="EMBL" id="FOYI01000005">
    <property type="protein sequence ID" value="SFR08749.1"/>
    <property type="molecule type" value="Genomic_DNA"/>
</dbReference>
<keyword evidence="4" id="KW-1185">Reference proteome</keyword>
<dbReference type="InterPro" id="IPR002347">
    <property type="entry name" value="SDR_fam"/>
</dbReference>
<comment type="similarity">
    <text evidence="1">Belongs to the short-chain dehydrogenases/reductases (SDR) family.</text>
</comment>
<keyword evidence="2" id="KW-0560">Oxidoreductase</keyword>
<dbReference type="STRING" id="871652.SAMN04515673_105120"/>
<evidence type="ECO:0000256" key="1">
    <source>
        <dbReference type="ARBA" id="ARBA00006484"/>
    </source>
</evidence>
<dbReference type="PANTHER" id="PTHR24321">
    <property type="entry name" value="DEHYDROGENASES, SHORT CHAIN"/>
    <property type="match status" value="1"/>
</dbReference>
<proteinExistence type="inferred from homology"/>
<name>A0A1I6DTG1_9RHOB</name>
<dbReference type="InterPro" id="IPR036291">
    <property type="entry name" value="NAD(P)-bd_dom_sf"/>
</dbReference>
<protein>
    <submittedName>
        <fullName evidence="3">NAD(P)-dependent dehydrogenase, short-chain alcohol dehydrogenase family</fullName>
    </submittedName>
</protein>
<dbReference type="Proteomes" id="UP000199302">
    <property type="component" value="Unassembled WGS sequence"/>
</dbReference>
<dbReference type="CDD" id="cd05233">
    <property type="entry name" value="SDR_c"/>
    <property type="match status" value="1"/>
</dbReference>
<evidence type="ECO:0000313" key="4">
    <source>
        <dbReference type="Proteomes" id="UP000199302"/>
    </source>
</evidence>
<accession>A0A1I6DTG1</accession>
<dbReference type="Gene3D" id="3.40.50.720">
    <property type="entry name" value="NAD(P)-binding Rossmann-like Domain"/>
    <property type="match status" value="1"/>
</dbReference>
<dbReference type="Pfam" id="PF13561">
    <property type="entry name" value="adh_short_C2"/>
    <property type="match status" value="1"/>
</dbReference>
<dbReference type="AlphaFoldDB" id="A0A1I6DTG1"/>
<dbReference type="PRINTS" id="PR00081">
    <property type="entry name" value="GDHRDH"/>
</dbReference>
<gene>
    <name evidence="3" type="ORF">SAMN04515673_105120</name>
</gene>
<dbReference type="FunFam" id="3.40.50.720:FF:000084">
    <property type="entry name" value="Short-chain dehydrogenase reductase"/>
    <property type="match status" value="1"/>
</dbReference>
<evidence type="ECO:0000256" key="2">
    <source>
        <dbReference type="ARBA" id="ARBA00023002"/>
    </source>
</evidence>
<organism evidence="3 4">
    <name type="scientific">Poseidonocella sedimentorum</name>
    <dbReference type="NCBI Taxonomy" id="871652"/>
    <lineage>
        <taxon>Bacteria</taxon>
        <taxon>Pseudomonadati</taxon>
        <taxon>Pseudomonadota</taxon>
        <taxon>Alphaproteobacteria</taxon>
        <taxon>Rhodobacterales</taxon>
        <taxon>Roseobacteraceae</taxon>
        <taxon>Poseidonocella</taxon>
    </lineage>
</organism>
<dbReference type="PANTHER" id="PTHR24321:SF8">
    <property type="entry name" value="ESTRADIOL 17-BETA-DEHYDROGENASE 8-RELATED"/>
    <property type="match status" value="1"/>
</dbReference>